<dbReference type="Pfam" id="PF07282">
    <property type="entry name" value="Cas12f1-like_TNB"/>
    <property type="match status" value="1"/>
</dbReference>
<dbReference type="NCBIfam" id="NF040570">
    <property type="entry name" value="guided_TnpB"/>
    <property type="match status" value="1"/>
</dbReference>
<keyword evidence="4" id="KW-0862">Zinc</keyword>
<protein>
    <submittedName>
        <fullName evidence="10">Transposase</fullName>
    </submittedName>
</protein>
<keyword evidence="3" id="KW-0479">Metal-binding</keyword>
<evidence type="ECO:0000256" key="4">
    <source>
        <dbReference type="ARBA" id="ARBA00022833"/>
    </source>
</evidence>
<evidence type="ECO:0000259" key="8">
    <source>
        <dbReference type="Pfam" id="PF07282"/>
    </source>
</evidence>
<name>A0A0P6YJD9_9CHLR</name>
<evidence type="ECO:0000256" key="1">
    <source>
        <dbReference type="ARBA" id="ARBA00008761"/>
    </source>
</evidence>
<dbReference type="GO" id="GO:0032196">
    <property type="term" value="P:transposition"/>
    <property type="evidence" value="ECO:0007669"/>
    <property type="project" value="UniProtKB-KW"/>
</dbReference>
<dbReference type="NCBIfam" id="TIGR01766">
    <property type="entry name" value="IS200/IS605 family accessory protein TnpB-like domain"/>
    <property type="match status" value="1"/>
</dbReference>
<dbReference type="EMBL" id="LGKP01000025">
    <property type="protein sequence ID" value="KPL85240.1"/>
    <property type="molecule type" value="Genomic_DNA"/>
</dbReference>
<dbReference type="OrthoDB" id="144917at2"/>
<dbReference type="InterPro" id="IPR001959">
    <property type="entry name" value="Transposase"/>
</dbReference>
<evidence type="ECO:0000256" key="5">
    <source>
        <dbReference type="ARBA" id="ARBA00023125"/>
    </source>
</evidence>
<organism evidence="10 11">
    <name type="scientific">Herpetosiphon geysericola</name>
    <dbReference type="NCBI Taxonomy" id="70996"/>
    <lineage>
        <taxon>Bacteria</taxon>
        <taxon>Bacillati</taxon>
        <taxon>Chloroflexota</taxon>
        <taxon>Chloroflexia</taxon>
        <taxon>Herpetosiphonales</taxon>
        <taxon>Herpetosiphonaceae</taxon>
        <taxon>Herpetosiphon</taxon>
    </lineage>
</organism>
<gene>
    <name evidence="10" type="ORF">SE18_16255</name>
</gene>
<dbReference type="AlphaFoldDB" id="A0A0P6YJD9"/>
<dbReference type="Proteomes" id="UP000050277">
    <property type="component" value="Unassembled WGS sequence"/>
</dbReference>
<feature type="domain" description="Transposase putative helix-turn-helix" evidence="9">
    <location>
        <begin position="1"/>
        <end position="48"/>
    </location>
</feature>
<dbReference type="InterPro" id="IPR021027">
    <property type="entry name" value="Transposase_put_HTH"/>
</dbReference>
<dbReference type="Pfam" id="PF12323">
    <property type="entry name" value="HTH_OrfB_IS605"/>
    <property type="match status" value="1"/>
</dbReference>
<evidence type="ECO:0000256" key="6">
    <source>
        <dbReference type="ARBA" id="ARBA00023172"/>
    </source>
</evidence>
<comment type="similarity">
    <text evidence="1">In the C-terminal section; belongs to the transposase 35 family.</text>
</comment>
<dbReference type="GO" id="GO:0003677">
    <property type="term" value="F:DNA binding"/>
    <property type="evidence" value="ECO:0007669"/>
    <property type="project" value="UniProtKB-KW"/>
</dbReference>
<evidence type="ECO:0000259" key="9">
    <source>
        <dbReference type="Pfam" id="PF12323"/>
    </source>
</evidence>
<dbReference type="STRING" id="70996.SE18_16255"/>
<evidence type="ECO:0000256" key="3">
    <source>
        <dbReference type="ARBA" id="ARBA00022723"/>
    </source>
</evidence>
<dbReference type="RefSeq" id="WP_054535518.1">
    <property type="nucleotide sequence ID" value="NZ_LGKP01000025.1"/>
</dbReference>
<comment type="caution">
    <text evidence="10">The sequence shown here is derived from an EMBL/GenBank/DDBJ whole genome shotgun (WGS) entry which is preliminary data.</text>
</comment>
<keyword evidence="5" id="KW-0238">DNA-binding</keyword>
<evidence type="ECO:0000256" key="2">
    <source>
        <dbReference type="ARBA" id="ARBA00022578"/>
    </source>
</evidence>
<evidence type="ECO:0000259" key="7">
    <source>
        <dbReference type="Pfam" id="PF01385"/>
    </source>
</evidence>
<accession>A0A0P6YJD9</accession>
<proteinExistence type="inferred from homology"/>
<keyword evidence="6" id="KW-0233">DNA recombination</keyword>
<feature type="domain" description="Probable transposase IS891/IS1136/IS1341" evidence="7">
    <location>
        <begin position="166"/>
        <end position="278"/>
    </location>
</feature>
<evidence type="ECO:0000313" key="10">
    <source>
        <dbReference type="EMBL" id="KPL85240.1"/>
    </source>
</evidence>
<dbReference type="Pfam" id="PF01385">
    <property type="entry name" value="OrfB_IS605"/>
    <property type="match status" value="1"/>
</dbReference>
<evidence type="ECO:0000313" key="11">
    <source>
        <dbReference type="Proteomes" id="UP000050277"/>
    </source>
</evidence>
<keyword evidence="2" id="KW-0815">Transposition</keyword>
<dbReference type="GO" id="GO:0046872">
    <property type="term" value="F:metal ion binding"/>
    <property type="evidence" value="ECO:0007669"/>
    <property type="project" value="UniProtKB-KW"/>
</dbReference>
<sequence>MRTLTRCYKYRLQPTPAQVETLVQWAGSRRFVWNWALHCKQSHYQATGQRLSYQRLAAMLVDLKRQPKMAFLRDCHSQPLQQALMDLETAFSNFFAKRAKYPRFKARKITPHSLRFPQGATVIDECTISVPKIGLMRAIIHRPVMGVTKSTTIKQDATGAWWVVFVCHIDRPDVQPTADRPVGIDVGLESFTTLSTGEKTAPPKFYRRSQKNLARAQRKLSRAQKGSNNRLKAKKRVARLHKKISNQRADWLHKHVLGIVRQFDVVCIEDLNIKGLAKTKLAKSFSDAALSTFMQILMDKTEWHGRRVVKVGRFYASSKTCHHCKTKTTLTLADRVWTCPTCGMTHDRDVNAAINIVHEGIRLLAVGTTESQNAAGDGVNPAKCW</sequence>
<dbReference type="GO" id="GO:0006310">
    <property type="term" value="P:DNA recombination"/>
    <property type="evidence" value="ECO:0007669"/>
    <property type="project" value="UniProtKB-KW"/>
</dbReference>
<reference evidence="10 11" key="1">
    <citation type="submission" date="2015-07" db="EMBL/GenBank/DDBJ databases">
        <title>Whole genome sequence of Herpetosiphon geysericola DSM 7119.</title>
        <authorList>
            <person name="Hemp J."/>
            <person name="Ward L.M."/>
            <person name="Pace L.A."/>
            <person name="Fischer W.W."/>
        </authorList>
    </citation>
    <scope>NUCLEOTIDE SEQUENCE [LARGE SCALE GENOMIC DNA]</scope>
    <source>
        <strain evidence="10 11">DSM 7119</strain>
    </source>
</reference>
<feature type="domain" description="Cas12f1-like TNB" evidence="8">
    <location>
        <begin position="292"/>
        <end position="356"/>
    </location>
</feature>
<keyword evidence="11" id="KW-1185">Reference proteome</keyword>
<dbReference type="InterPro" id="IPR010095">
    <property type="entry name" value="Cas12f1-like_TNB"/>
</dbReference>